<sequence>MNIQQDTAPLLNQLAGVPGGGKAHWLKTADGTRLRIAIWNGGAKGTVLLFPGRTEYIEKYGPVVSRLTGWGLNAVVIDWRGQGLSDRPISGKSIGFVENFAEYQDDLLTVLEADPVKALPDPRFVFCHSMGGCIALRALIDGLDVKAAVFSAPMYGIQVPLEAASKALISLGPSLGLGRSFAPGSGNHTYVSTVDFRDNVLTSDEPTFRRLQDHAKLAPELCLGGASFRWLHSAFREMAELESLPPPTVPSLTFLGDKERIVSPSMIRKLATRDANSELVICPGAEHEIWMERPEIQAPVWEKTRAFLAPWLDD</sequence>
<feature type="domain" description="Serine aminopeptidase S33" evidence="1">
    <location>
        <begin position="43"/>
        <end position="293"/>
    </location>
</feature>
<proteinExistence type="predicted"/>
<dbReference type="EMBL" id="CP046620">
    <property type="protein sequence ID" value="QHQ35586.1"/>
    <property type="molecule type" value="Genomic_DNA"/>
</dbReference>
<name>A0A6P1T292_9RHOB</name>
<dbReference type="KEGG" id="amaq:GO499_10535"/>
<dbReference type="GO" id="GO:0016787">
    <property type="term" value="F:hydrolase activity"/>
    <property type="evidence" value="ECO:0007669"/>
    <property type="project" value="UniProtKB-KW"/>
</dbReference>
<dbReference type="InterPro" id="IPR029058">
    <property type="entry name" value="AB_hydrolase_fold"/>
</dbReference>
<organism evidence="2 3">
    <name type="scientific">Algicella marina</name>
    <dbReference type="NCBI Taxonomy" id="2683284"/>
    <lineage>
        <taxon>Bacteria</taxon>
        <taxon>Pseudomonadati</taxon>
        <taxon>Pseudomonadota</taxon>
        <taxon>Alphaproteobacteria</taxon>
        <taxon>Rhodobacterales</taxon>
        <taxon>Paracoccaceae</taxon>
        <taxon>Algicella</taxon>
    </lineage>
</organism>
<gene>
    <name evidence="2" type="ORF">GO499_10535</name>
</gene>
<dbReference type="Pfam" id="PF12146">
    <property type="entry name" value="Hydrolase_4"/>
    <property type="match status" value="1"/>
</dbReference>
<evidence type="ECO:0000313" key="3">
    <source>
        <dbReference type="Proteomes" id="UP000464495"/>
    </source>
</evidence>
<dbReference type="AlphaFoldDB" id="A0A6P1T292"/>
<dbReference type="InterPro" id="IPR022742">
    <property type="entry name" value="Hydrolase_4"/>
</dbReference>
<dbReference type="PANTHER" id="PTHR11614">
    <property type="entry name" value="PHOSPHOLIPASE-RELATED"/>
    <property type="match status" value="1"/>
</dbReference>
<dbReference type="SUPFAM" id="SSF53474">
    <property type="entry name" value="alpha/beta-Hydrolases"/>
    <property type="match status" value="1"/>
</dbReference>
<evidence type="ECO:0000259" key="1">
    <source>
        <dbReference type="Pfam" id="PF12146"/>
    </source>
</evidence>
<keyword evidence="2" id="KW-0378">Hydrolase</keyword>
<evidence type="ECO:0000313" key="2">
    <source>
        <dbReference type="EMBL" id="QHQ35586.1"/>
    </source>
</evidence>
<protein>
    <submittedName>
        <fullName evidence="2">Alpha/beta fold hydrolase</fullName>
    </submittedName>
</protein>
<dbReference type="Proteomes" id="UP000464495">
    <property type="component" value="Chromosome"/>
</dbReference>
<dbReference type="Gene3D" id="3.40.50.1820">
    <property type="entry name" value="alpha/beta hydrolase"/>
    <property type="match status" value="1"/>
</dbReference>
<reference evidence="2 3" key="1">
    <citation type="submission" date="2019-12" db="EMBL/GenBank/DDBJ databases">
        <title>Complete genome sequence of Algicella marina strain 9Alg 56(T) isolated from the red alga Tichocarpus crinitus.</title>
        <authorList>
            <person name="Kim S.-G."/>
            <person name="Nedashkovskaya O.I."/>
        </authorList>
    </citation>
    <scope>NUCLEOTIDE SEQUENCE [LARGE SCALE GENOMIC DNA]</scope>
    <source>
        <strain evidence="2 3">9Alg 56</strain>
    </source>
</reference>
<keyword evidence="3" id="KW-1185">Reference proteome</keyword>
<accession>A0A6P1T292</accession>
<dbReference type="InterPro" id="IPR051044">
    <property type="entry name" value="MAG_DAG_Lipase"/>
</dbReference>